<dbReference type="SUPFAM" id="SSF50998">
    <property type="entry name" value="Quinoprotein alcohol dehydrogenase-like"/>
    <property type="match status" value="1"/>
</dbReference>
<dbReference type="InterPro" id="IPR017996">
    <property type="entry name" value="MRJP/yellow-related"/>
</dbReference>
<keyword evidence="4" id="KW-0732">Signal</keyword>
<proteinExistence type="inferred from homology"/>
<evidence type="ECO:0000256" key="2">
    <source>
        <dbReference type="ARBA" id="ARBA00009127"/>
    </source>
</evidence>
<evidence type="ECO:0000256" key="4">
    <source>
        <dbReference type="ARBA" id="ARBA00022729"/>
    </source>
</evidence>
<evidence type="ECO:0000256" key="1">
    <source>
        <dbReference type="ARBA" id="ARBA00004613"/>
    </source>
</evidence>
<evidence type="ECO:0000256" key="5">
    <source>
        <dbReference type="ARBA" id="ARBA00023180"/>
    </source>
</evidence>
<keyword evidence="3" id="KW-0964">Secreted</keyword>
<dbReference type="PANTHER" id="PTHR10009:SF7">
    <property type="entry name" value="GH10609P-RELATED"/>
    <property type="match status" value="1"/>
</dbReference>
<gene>
    <name evidence="6" type="ORF">PARMNEM_LOCUS15467</name>
</gene>
<dbReference type="Proteomes" id="UP001314205">
    <property type="component" value="Unassembled WGS sequence"/>
</dbReference>
<keyword evidence="5" id="KW-0325">Glycoprotein</keyword>
<reference evidence="6 7" key="1">
    <citation type="submission" date="2023-11" db="EMBL/GenBank/DDBJ databases">
        <authorList>
            <person name="Hedman E."/>
            <person name="Englund M."/>
            <person name="Stromberg M."/>
            <person name="Nyberg Akerstrom W."/>
            <person name="Nylinder S."/>
            <person name="Jareborg N."/>
            <person name="Kallberg Y."/>
            <person name="Kronander E."/>
        </authorList>
    </citation>
    <scope>NUCLEOTIDE SEQUENCE [LARGE SCALE GENOMIC DNA]</scope>
</reference>
<evidence type="ECO:0000256" key="3">
    <source>
        <dbReference type="ARBA" id="ARBA00022525"/>
    </source>
</evidence>
<sequence length="476" mass="54105">MIPGNGQQYRLCEQLLSRYDPLTLQIYKWEMAHGIERFFLLSYCLACCWPGLVARSQLRVVRQWAELDFVFPSEETKSLAIQKRYYVPGNSVPIDVDVQHRQGATRSRIFVAIPRFDEGRPMTLGTVDDQGRISAYPDYSWHDNQGFNCNGMTSVFRVAIDECNRLWVMDTGKIGEKQVCPPQVLAFDLTTDQLIYRHIVKEPSYIPSSLFITPVVDVRRNGDDCSDTFLYVADVSGFGFLVVDVANDRTWRVTHRLTFPFPSRGTFTIDGESFDLMDGVLGMALSPLHAGNDRYLYFHALASTTENVVRTSILRNSSFIHDPNAQPQSMNVFAEERPNQSAAEAMDRNGILYFGLMDPPSIWCWNSATEFAQRNFHKVAVNQETLQFAGGLKIVNNLKGEQELWVLTSSFQRVMTGSLSSNRVNYRIHAEKISILMQNSPCAVPPKDQNHGHYANLISMNDDSHIEFRYGAVSYL</sequence>
<dbReference type="GO" id="GO:0005576">
    <property type="term" value="C:extracellular region"/>
    <property type="evidence" value="ECO:0007669"/>
    <property type="project" value="UniProtKB-SubCell"/>
</dbReference>
<keyword evidence="7" id="KW-1185">Reference proteome</keyword>
<name>A0AAV1LM23_9NEOP</name>
<evidence type="ECO:0008006" key="8">
    <source>
        <dbReference type="Google" id="ProtNLM"/>
    </source>
</evidence>
<organism evidence="6 7">
    <name type="scientific">Parnassius mnemosyne</name>
    <name type="common">clouded apollo</name>
    <dbReference type="NCBI Taxonomy" id="213953"/>
    <lineage>
        <taxon>Eukaryota</taxon>
        <taxon>Metazoa</taxon>
        <taxon>Ecdysozoa</taxon>
        <taxon>Arthropoda</taxon>
        <taxon>Hexapoda</taxon>
        <taxon>Insecta</taxon>
        <taxon>Pterygota</taxon>
        <taxon>Neoptera</taxon>
        <taxon>Endopterygota</taxon>
        <taxon>Lepidoptera</taxon>
        <taxon>Glossata</taxon>
        <taxon>Ditrysia</taxon>
        <taxon>Papilionoidea</taxon>
        <taxon>Papilionidae</taxon>
        <taxon>Parnassiinae</taxon>
        <taxon>Parnassini</taxon>
        <taxon>Parnassius</taxon>
        <taxon>Driopa</taxon>
    </lineage>
</organism>
<comment type="caution">
    <text evidence="6">The sequence shown here is derived from an EMBL/GenBank/DDBJ whole genome shotgun (WGS) entry which is preliminary data.</text>
</comment>
<dbReference type="PANTHER" id="PTHR10009">
    <property type="entry name" value="PROTEIN YELLOW-RELATED"/>
    <property type="match status" value="1"/>
</dbReference>
<comment type="subcellular location">
    <subcellularLocation>
        <location evidence="1">Secreted</location>
    </subcellularLocation>
</comment>
<dbReference type="AlphaFoldDB" id="A0AAV1LM23"/>
<dbReference type="PRINTS" id="PR01366">
    <property type="entry name" value="ROYALJELLY"/>
</dbReference>
<accession>A0AAV1LM23</accession>
<protein>
    <recommendedName>
        <fullName evidence="8">Yellow-d</fullName>
    </recommendedName>
</protein>
<evidence type="ECO:0000313" key="6">
    <source>
        <dbReference type="EMBL" id="CAK1596073.1"/>
    </source>
</evidence>
<dbReference type="FunFam" id="2.120.10.30:FF:000045">
    <property type="entry name" value="Blast:Protein yellow"/>
    <property type="match status" value="1"/>
</dbReference>
<dbReference type="Pfam" id="PF03022">
    <property type="entry name" value="MRJP"/>
    <property type="match status" value="1"/>
</dbReference>
<dbReference type="EMBL" id="CAVLGL010000093">
    <property type="protein sequence ID" value="CAK1596073.1"/>
    <property type="molecule type" value="Genomic_DNA"/>
</dbReference>
<dbReference type="InterPro" id="IPR011047">
    <property type="entry name" value="Quinoprotein_ADH-like_sf"/>
</dbReference>
<evidence type="ECO:0000313" key="7">
    <source>
        <dbReference type="Proteomes" id="UP001314205"/>
    </source>
</evidence>
<dbReference type="Gene3D" id="2.120.10.30">
    <property type="entry name" value="TolB, C-terminal domain"/>
    <property type="match status" value="1"/>
</dbReference>
<dbReference type="InterPro" id="IPR011042">
    <property type="entry name" value="6-blade_b-propeller_TolB-like"/>
</dbReference>
<comment type="similarity">
    <text evidence="2">Belongs to the major royal jelly protein family.</text>
</comment>